<accession>A0A1R3L373</accession>
<protein>
    <submittedName>
        <fullName evidence="1">Uncharacterized protein</fullName>
    </submittedName>
</protein>
<dbReference type="AlphaFoldDB" id="A0A1R3L373"/>
<comment type="caution">
    <text evidence="1">The sequence shown here is derived from an EMBL/GenBank/DDBJ whole genome shotgun (WGS) entry which is preliminary data.</text>
</comment>
<sequence length="216" mass="23840">MNTSVGYAVMTLARSKKWLRLYGAAVGACFEPREAVHQQLIIDTELTHLDGIKAALRRSTSKELVTLALESDEPRILCLAAEEVAHYPKLLKDTDFSSVSAQELWARALAINIDAWRGPADPKHSLLVILQALLDGHQINSQLLGALSTTPIANLCGYERCIEVWARLGEPARTHFLKATASGWLEQAVLGSVVVPDSQLEITFLLAKLWIRSFKL</sequence>
<evidence type="ECO:0000313" key="2">
    <source>
        <dbReference type="Proteomes" id="UP000187203"/>
    </source>
</evidence>
<reference evidence="2" key="1">
    <citation type="submission" date="2013-09" db="EMBL/GenBank/DDBJ databases">
        <title>Corchorus olitorius genome sequencing.</title>
        <authorList>
            <person name="Alam M."/>
            <person name="Haque M.S."/>
            <person name="Islam M.S."/>
            <person name="Emdad E.M."/>
            <person name="Islam M.M."/>
            <person name="Ahmed B."/>
            <person name="Halim A."/>
            <person name="Hossen Q.M.M."/>
            <person name="Hossain M.Z."/>
            <person name="Ahmed R."/>
            <person name="Khan M.M."/>
            <person name="Islam R."/>
            <person name="Rashid M.M."/>
            <person name="Khan S.A."/>
            <person name="Rahman M.S."/>
            <person name="Alam M."/>
            <person name="Yahiya A.S."/>
            <person name="Khan M.S."/>
            <person name="Azam M.S."/>
            <person name="Haque T."/>
            <person name="Lashkar M.Z.H."/>
            <person name="Akhand A.I."/>
            <person name="Morshed G."/>
            <person name="Roy S."/>
            <person name="Uddin K.S."/>
            <person name="Rabeya T."/>
            <person name="Hossain A.S."/>
            <person name="Chowdhury A."/>
            <person name="Snigdha A.R."/>
            <person name="Mortoza M.S."/>
            <person name="Matin S.A."/>
            <person name="Hoque S.M.E."/>
            <person name="Islam M.K."/>
            <person name="Roy D.K."/>
            <person name="Haider R."/>
            <person name="Moosa M.M."/>
            <person name="Elias S.M."/>
            <person name="Hasan A.M."/>
            <person name="Jahan S."/>
            <person name="Shafiuddin M."/>
            <person name="Mahmood N."/>
            <person name="Shommy N.S."/>
        </authorList>
    </citation>
    <scope>NUCLEOTIDE SEQUENCE [LARGE SCALE GENOMIC DNA]</scope>
    <source>
        <strain evidence="2">cv. O-4</strain>
    </source>
</reference>
<dbReference type="Proteomes" id="UP000187203">
    <property type="component" value="Unassembled WGS sequence"/>
</dbReference>
<name>A0A1R3L373_9ROSI</name>
<organism evidence="1 2">
    <name type="scientific">Corchorus olitorius</name>
    <dbReference type="NCBI Taxonomy" id="93759"/>
    <lineage>
        <taxon>Eukaryota</taxon>
        <taxon>Viridiplantae</taxon>
        <taxon>Streptophyta</taxon>
        <taxon>Embryophyta</taxon>
        <taxon>Tracheophyta</taxon>
        <taxon>Spermatophyta</taxon>
        <taxon>Magnoliopsida</taxon>
        <taxon>eudicotyledons</taxon>
        <taxon>Gunneridae</taxon>
        <taxon>Pentapetalae</taxon>
        <taxon>rosids</taxon>
        <taxon>malvids</taxon>
        <taxon>Malvales</taxon>
        <taxon>Malvaceae</taxon>
        <taxon>Grewioideae</taxon>
        <taxon>Apeibeae</taxon>
        <taxon>Corchorus</taxon>
    </lineage>
</organism>
<gene>
    <name evidence="1" type="ORF">COLO4_00967</name>
</gene>
<evidence type="ECO:0000313" key="1">
    <source>
        <dbReference type="EMBL" id="OMP13781.1"/>
    </source>
</evidence>
<proteinExistence type="predicted"/>
<dbReference type="EMBL" id="AWUE01003300">
    <property type="protein sequence ID" value="OMP13781.1"/>
    <property type="molecule type" value="Genomic_DNA"/>
</dbReference>
<keyword evidence="2" id="KW-1185">Reference proteome</keyword>